<dbReference type="Pfam" id="PF22732">
    <property type="entry name" value="MSL3_chromo-like"/>
    <property type="match status" value="1"/>
</dbReference>
<reference evidence="3" key="1">
    <citation type="submission" date="2021-01" db="EMBL/GenBank/DDBJ databases">
        <authorList>
            <person name="Corre E."/>
            <person name="Pelletier E."/>
            <person name="Niang G."/>
            <person name="Scheremetjew M."/>
            <person name="Finn R."/>
            <person name="Kale V."/>
            <person name="Holt S."/>
            <person name="Cochrane G."/>
            <person name="Meng A."/>
            <person name="Brown T."/>
            <person name="Cohen L."/>
        </authorList>
    </citation>
    <scope>NUCLEOTIDE SEQUENCE</scope>
    <source>
        <strain evidence="3">CCMP645</strain>
    </source>
</reference>
<organism evidence="3">
    <name type="scientific">Chrysotila carterae</name>
    <name type="common">Marine alga</name>
    <name type="synonym">Syracosphaera carterae</name>
    <dbReference type="NCBI Taxonomy" id="13221"/>
    <lineage>
        <taxon>Eukaryota</taxon>
        <taxon>Haptista</taxon>
        <taxon>Haptophyta</taxon>
        <taxon>Prymnesiophyceae</taxon>
        <taxon>Isochrysidales</taxon>
        <taxon>Isochrysidaceae</taxon>
        <taxon>Chrysotila</taxon>
    </lineage>
</organism>
<dbReference type="InterPro" id="IPR008676">
    <property type="entry name" value="MRG"/>
</dbReference>
<dbReference type="PANTHER" id="PTHR10880">
    <property type="entry name" value="MORTALITY FACTOR 4-LIKE PROTEIN"/>
    <property type="match status" value="1"/>
</dbReference>
<accession>A0A7S4BG24</accession>
<protein>
    <recommendedName>
        <fullName evidence="2">MSL3 chromodomain-like domain-containing protein</fullName>
    </recommendedName>
</protein>
<dbReference type="EMBL" id="HBIZ01027393">
    <property type="protein sequence ID" value="CAE0764761.1"/>
    <property type="molecule type" value="Transcribed_RNA"/>
</dbReference>
<dbReference type="PANTHER" id="PTHR10880:SF15">
    <property type="entry name" value="MSL COMPLEX SUBUNIT 3"/>
    <property type="match status" value="1"/>
</dbReference>
<feature type="region of interest" description="Disordered" evidence="1">
    <location>
        <begin position="81"/>
        <end position="112"/>
    </location>
</feature>
<dbReference type="GO" id="GO:0006325">
    <property type="term" value="P:chromatin organization"/>
    <property type="evidence" value="ECO:0007669"/>
    <property type="project" value="InterPro"/>
</dbReference>
<dbReference type="GO" id="GO:0035267">
    <property type="term" value="C:NuA4 histone acetyltransferase complex"/>
    <property type="evidence" value="ECO:0007669"/>
    <property type="project" value="TreeGrafter"/>
</dbReference>
<evidence type="ECO:0000256" key="1">
    <source>
        <dbReference type="SAM" id="MobiDB-lite"/>
    </source>
</evidence>
<feature type="compositionally biased region" description="Low complexity" evidence="1">
    <location>
        <begin position="95"/>
        <end position="105"/>
    </location>
</feature>
<dbReference type="GO" id="GO:0005634">
    <property type="term" value="C:nucleus"/>
    <property type="evidence" value="ECO:0007669"/>
    <property type="project" value="InterPro"/>
</dbReference>
<evidence type="ECO:0000313" key="3">
    <source>
        <dbReference type="EMBL" id="CAE0764761.1"/>
    </source>
</evidence>
<dbReference type="InterPro" id="IPR016197">
    <property type="entry name" value="Chromo-like_dom_sf"/>
</dbReference>
<dbReference type="GO" id="GO:0006355">
    <property type="term" value="P:regulation of DNA-templated transcription"/>
    <property type="evidence" value="ECO:0007669"/>
    <property type="project" value="InterPro"/>
</dbReference>
<name>A0A7S4BG24_CHRCT</name>
<dbReference type="AlphaFoldDB" id="A0A7S4BG24"/>
<dbReference type="Gene3D" id="2.30.30.140">
    <property type="match status" value="1"/>
</dbReference>
<dbReference type="InterPro" id="IPR053820">
    <property type="entry name" value="MSL3_chromo-like"/>
</dbReference>
<gene>
    <name evidence="3" type="ORF">PCAR00345_LOCUS17373</name>
</gene>
<sequence>MTEEQPRKVLAYHGPLLYEAEVLDTQDHVAPNDGKSVKMVRLRYDCFSSHWDEWVPVSLTLELNEKNLQLQKDRLKEFNRTAKRRASKADSEQVAGAAAGALRLAQPHQPGG</sequence>
<proteinExistence type="predicted"/>
<evidence type="ECO:0000259" key="2">
    <source>
        <dbReference type="Pfam" id="PF22732"/>
    </source>
</evidence>
<feature type="domain" description="MSL3 chromodomain-like" evidence="2">
    <location>
        <begin position="7"/>
        <end position="73"/>
    </location>
</feature>
<dbReference type="SUPFAM" id="SSF54160">
    <property type="entry name" value="Chromo domain-like"/>
    <property type="match status" value="1"/>
</dbReference>